<proteinExistence type="predicted"/>
<name>A0A6B3NBV9_9CYAN</name>
<sequence>MITQLLTPLPDYYTQKNLCCYVNGTTKVIVVRITNVPDWYFERVVFPDERFLFEAPSAAKLEIHQLTDTGTTISDIISCNYLRIEQKSSTSKLIESNPINSSQITSVS</sequence>
<reference evidence="1" key="1">
    <citation type="submission" date="2019-11" db="EMBL/GenBank/DDBJ databases">
        <title>Genomic insights into an expanded diversity of filamentous marine cyanobacteria reveals the extraordinary biosynthetic potential of Moorea and Okeania.</title>
        <authorList>
            <person name="Ferreira Leao T."/>
            <person name="Wang M."/>
            <person name="Moss N."/>
            <person name="Da Silva R."/>
            <person name="Sanders J."/>
            <person name="Nurk S."/>
            <person name="Gurevich A."/>
            <person name="Humphrey G."/>
            <person name="Reher R."/>
            <person name="Zhu Q."/>
            <person name="Belda-Ferre P."/>
            <person name="Glukhov E."/>
            <person name="Rex R."/>
            <person name="Dorrestein P.C."/>
            <person name="Knight R."/>
            <person name="Pevzner P."/>
            <person name="Gerwick W.H."/>
            <person name="Gerwick L."/>
        </authorList>
    </citation>
    <scope>NUCLEOTIDE SEQUENCE</scope>
    <source>
        <strain evidence="1">SIO1C4</strain>
    </source>
</reference>
<evidence type="ECO:0000313" key="1">
    <source>
        <dbReference type="EMBL" id="NER27534.1"/>
    </source>
</evidence>
<dbReference type="Pfam" id="PF08865">
    <property type="entry name" value="DUF1830"/>
    <property type="match status" value="1"/>
</dbReference>
<protein>
    <submittedName>
        <fullName evidence="1">DUF1830 domain-containing protein</fullName>
    </submittedName>
</protein>
<comment type="caution">
    <text evidence="1">The sequence shown here is derived from an EMBL/GenBank/DDBJ whole genome shotgun (WGS) entry which is preliminary data.</text>
</comment>
<accession>A0A6B3NBV9</accession>
<dbReference type="InterPro" id="IPR014964">
    <property type="entry name" value="DUF1830"/>
</dbReference>
<organism evidence="1">
    <name type="scientific">Symploca sp. SIO1C4</name>
    <dbReference type="NCBI Taxonomy" id="2607765"/>
    <lineage>
        <taxon>Bacteria</taxon>
        <taxon>Bacillati</taxon>
        <taxon>Cyanobacteriota</taxon>
        <taxon>Cyanophyceae</taxon>
        <taxon>Coleofasciculales</taxon>
        <taxon>Coleofasciculaceae</taxon>
        <taxon>Symploca</taxon>
    </lineage>
</organism>
<gene>
    <name evidence="1" type="ORF">F6J89_07835</name>
</gene>
<dbReference type="EMBL" id="JAAHFQ010000109">
    <property type="protein sequence ID" value="NER27534.1"/>
    <property type="molecule type" value="Genomic_DNA"/>
</dbReference>
<dbReference type="AlphaFoldDB" id="A0A6B3NBV9"/>